<keyword evidence="3" id="KW-1185">Reference proteome</keyword>
<keyword evidence="1" id="KW-0472">Membrane</keyword>
<accession>A0A1B3SKH1</accession>
<feature type="transmembrane region" description="Helical" evidence="1">
    <location>
        <begin position="588"/>
        <end position="608"/>
    </location>
</feature>
<dbReference type="STRING" id="216938.SHELI_v1c04800"/>
<dbReference type="EMBL" id="CP017015">
    <property type="protein sequence ID" value="AOG60431.1"/>
    <property type="molecule type" value="Genomic_DNA"/>
</dbReference>
<feature type="transmembrane region" description="Helical" evidence="1">
    <location>
        <begin position="17"/>
        <end position="41"/>
    </location>
</feature>
<dbReference type="AlphaFoldDB" id="A0A1B3SKH1"/>
<evidence type="ECO:0000256" key="1">
    <source>
        <dbReference type="SAM" id="Phobius"/>
    </source>
</evidence>
<dbReference type="RefSeq" id="WP_069116363.1">
    <property type="nucleotide sequence ID" value="NZ_CP017015.1"/>
</dbReference>
<dbReference type="Proteomes" id="UP000094378">
    <property type="component" value="Chromosome"/>
</dbReference>
<feature type="transmembrane region" description="Helical" evidence="1">
    <location>
        <begin position="47"/>
        <end position="69"/>
    </location>
</feature>
<evidence type="ECO:0000313" key="2">
    <source>
        <dbReference type="EMBL" id="AOG60431.1"/>
    </source>
</evidence>
<proteinExistence type="predicted"/>
<feature type="transmembrane region" description="Helical" evidence="1">
    <location>
        <begin position="167"/>
        <end position="188"/>
    </location>
</feature>
<keyword evidence="1" id="KW-1133">Transmembrane helix</keyword>
<protein>
    <submittedName>
        <fullName evidence="2">Uncharacterized protein</fullName>
    </submittedName>
</protein>
<evidence type="ECO:0000313" key="3">
    <source>
        <dbReference type="Proteomes" id="UP000094378"/>
    </source>
</evidence>
<feature type="transmembrane region" description="Helical" evidence="1">
    <location>
        <begin position="106"/>
        <end position="125"/>
    </location>
</feature>
<sequence length="614" mass="72199">MNKILAFHLKRTLKDKLFIGIVLSVSIVMICVILWMCIITSQAVYTIYVWGPLLIVFWILNICYINLVCISNAMVEDRHNGILDLEISKGYNHGSILVCKLITSKIISISYNVIMIGFFYLNLLIMQPDSKYFFENVLFYGFLSFFALDWLTMGIFVLFSSFKISRIVFCLAGIYTGLMSLSPILGGVQQTFSRNKFQGINESRTTLSAQYFQILLDFANSQKGILNKLLNNMYTLNDDYRYDLKWKTNSKNNDCLSSGYICLYNSYYKGEEFTESVSRYGKIASLGLMLDSEYFLNNSKSSNSNYEFKLFDSYKQNIVYKFLKSSLKESKADNLTSTYFYKRSQKNITGSNQYNDYCKYIIQDNVVNNIISSLNLEATKDQVINEIKTLNDILYYYYQDFWVVNDNRFLDMDNKNWQLIFRNFNNNSTIDNSTKMLFVSERDLYDNALLKDGNRLYMALLFDMIDNLMYYPDFIINGGIFFGYDYETYQKNPGSYRQYFLSNPLYFQTFMLMYTNKNQSLKENKFAMQLSPFDHLPLKIVKYEKNENYEYIDLYNWKFGEKNTLYNKYENIGIKNVFVTENVINVDYVYIGYFVLGVLFLTAGYLIYRKLTLI</sequence>
<dbReference type="OrthoDB" id="387884at2"/>
<keyword evidence="1" id="KW-0812">Transmembrane</keyword>
<dbReference type="KEGG" id="shj:SHELI_v1c04800"/>
<reference evidence="2 3" key="1">
    <citation type="submission" date="2016-08" db="EMBL/GenBank/DDBJ databases">
        <title>Complete genome sequence of Spiroplasma helicoides TABS-2 (DSM 22551).</title>
        <authorList>
            <person name="Shen W.-Y."/>
            <person name="Lo W.-S."/>
            <person name="Lai Y.-C."/>
            <person name="Kuo C.-H."/>
        </authorList>
    </citation>
    <scope>NUCLEOTIDE SEQUENCE [LARGE SCALE GENOMIC DNA]</scope>
    <source>
        <strain evidence="2 3">TABS-2</strain>
    </source>
</reference>
<name>A0A1B3SKH1_9MOLU</name>
<gene>
    <name evidence="2" type="ORF">SHELI_v1c04800</name>
</gene>
<feature type="transmembrane region" description="Helical" evidence="1">
    <location>
        <begin position="137"/>
        <end position="160"/>
    </location>
</feature>
<organism evidence="2 3">
    <name type="scientific">Spiroplasma helicoides</name>
    <dbReference type="NCBI Taxonomy" id="216938"/>
    <lineage>
        <taxon>Bacteria</taxon>
        <taxon>Bacillati</taxon>
        <taxon>Mycoplasmatota</taxon>
        <taxon>Mollicutes</taxon>
        <taxon>Entomoplasmatales</taxon>
        <taxon>Spiroplasmataceae</taxon>
        <taxon>Spiroplasma</taxon>
    </lineage>
</organism>